<dbReference type="AlphaFoldDB" id="A0A812NQ35"/>
<name>A0A812NQ35_SYMPI</name>
<comment type="caution">
    <text evidence="1">The sequence shown here is derived from an EMBL/GenBank/DDBJ whole genome shotgun (WGS) entry which is preliminary data.</text>
</comment>
<evidence type="ECO:0000313" key="1">
    <source>
        <dbReference type="EMBL" id="CAE7323013.1"/>
    </source>
</evidence>
<gene>
    <name evidence="1" type="ORF">SPIL2461_LOCUS7462</name>
</gene>
<dbReference type="EMBL" id="CAJNIZ010011667">
    <property type="protein sequence ID" value="CAE7323013.1"/>
    <property type="molecule type" value="Genomic_DNA"/>
</dbReference>
<reference evidence="1" key="1">
    <citation type="submission" date="2021-02" db="EMBL/GenBank/DDBJ databases">
        <authorList>
            <person name="Dougan E. K."/>
            <person name="Rhodes N."/>
            <person name="Thang M."/>
            <person name="Chan C."/>
        </authorList>
    </citation>
    <scope>NUCLEOTIDE SEQUENCE</scope>
</reference>
<dbReference type="Proteomes" id="UP000649617">
    <property type="component" value="Unassembled WGS sequence"/>
</dbReference>
<evidence type="ECO:0000313" key="2">
    <source>
        <dbReference type="Proteomes" id="UP000649617"/>
    </source>
</evidence>
<keyword evidence="2" id="KW-1185">Reference proteome</keyword>
<accession>A0A812NQ35</accession>
<sequence>MAFDLVLWRERPEMFPALRGGHDFYQNSACINTFFDDFPTAKAAARGLRRFLSKRFQPKGILLDAITWRVASAARYELERAGTPSRHGAYNLFFSVLGELVDWEGSCFGDDLVHDLSLMPARERQKYIPGLTNMRTLELDIFIYEILTACFYHIILQQYEDDLVFLDDEALITGSCEALDRLKEFYKEAFSA</sequence>
<proteinExistence type="predicted"/>
<protein>
    <submittedName>
        <fullName evidence="1">Uncharacterized protein</fullName>
    </submittedName>
</protein>
<organism evidence="1 2">
    <name type="scientific">Symbiodinium pilosum</name>
    <name type="common">Dinoflagellate</name>
    <dbReference type="NCBI Taxonomy" id="2952"/>
    <lineage>
        <taxon>Eukaryota</taxon>
        <taxon>Sar</taxon>
        <taxon>Alveolata</taxon>
        <taxon>Dinophyceae</taxon>
        <taxon>Suessiales</taxon>
        <taxon>Symbiodiniaceae</taxon>
        <taxon>Symbiodinium</taxon>
    </lineage>
</organism>
<dbReference type="OrthoDB" id="407988at2759"/>